<comment type="caution">
    <text evidence="2">The sequence shown here is derived from an EMBL/GenBank/DDBJ whole genome shotgun (WGS) entry which is preliminary data.</text>
</comment>
<dbReference type="AlphaFoldDB" id="A0A2J6NN41"/>
<dbReference type="GO" id="GO:0005829">
    <property type="term" value="C:cytosol"/>
    <property type="evidence" value="ECO:0007669"/>
    <property type="project" value="TreeGrafter"/>
</dbReference>
<evidence type="ECO:0000313" key="3">
    <source>
        <dbReference type="Proteomes" id="UP000239920"/>
    </source>
</evidence>
<dbReference type="SUPFAM" id="SSF52317">
    <property type="entry name" value="Class I glutamine amidotransferase-like"/>
    <property type="match status" value="1"/>
</dbReference>
<evidence type="ECO:0000313" key="2">
    <source>
        <dbReference type="EMBL" id="PMB82757.1"/>
    </source>
</evidence>
<feature type="domain" description="Glutamine amidotransferase" evidence="1">
    <location>
        <begin position="43"/>
        <end position="170"/>
    </location>
</feature>
<dbReference type="Pfam" id="PF00117">
    <property type="entry name" value="GATase"/>
    <property type="match status" value="1"/>
</dbReference>
<sequence>MRINVLQHTPNEGPGSIQDWAHAHGHDFYVYHPYQFGNLPTAATTNLLIVLGGPMSPNDDLPWIKQERVLIRQLLDQHKPIFGACYGAQQIVKTLGYAITKAPHKEVGWAPVYRQSDAIPGVPDQLTALHWHEEMFQVPKEARLLFSSDLVKNQGFLLGDNVIGLQFHFEPQIDNVREMAVNDNQYPLDHNDLHQDPQEIIDHGVPAANKAVMFKLLDYITK</sequence>
<gene>
    <name evidence="2" type="ORF">CK797_04850</name>
</gene>
<dbReference type="InterPro" id="IPR029062">
    <property type="entry name" value="Class_I_gatase-like"/>
</dbReference>
<dbReference type="InterPro" id="IPR017926">
    <property type="entry name" value="GATASE"/>
</dbReference>
<dbReference type="OrthoDB" id="9807137at2"/>
<organism evidence="2 3">
    <name type="scientific">Limosilactobacillus pontis</name>
    <dbReference type="NCBI Taxonomy" id="35787"/>
    <lineage>
        <taxon>Bacteria</taxon>
        <taxon>Bacillati</taxon>
        <taxon>Bacillota</taxon>
        <taxon>Bacilli</taxon>
        <taxon>Lactobacillales</taxon>
        <taxon>Lactobacillaceae</taxon>
        <taxon>Limosilactobacillus</taxon>
    </lineage>
</organism>
<dbReference type="RefSeq" id="WP_104688632.1">
    <property type="nucleotide sequence ID" value="NZ_JBKTHY010000006.1"/>
</dbReference>
<dbReference type="PROSITE" id="PS51273">
    <property type="entry name" value="GATASE_TYPE_1"/>
    <property type="match status" value="1"/>
</dbReference>
<dbReference type="CDD" id="cd01741">
    <property type="entry name" value="GATase1_1"/>
    <property type="match status" value="1"/>
</dbReference>
<dbReference type="Gene3D" id="3.40.50.880">
    <property type="match status" value="1"/>
</dbReference>
<proteinExistence type="predicted"/>
<dbReference type="PANTHER" id="PTHR42695">
    <property type="entry name" value="GLUTAMINE AMIDOTRANSFERASE YLR126C-RELATED"/>
    <property type="match status" value="1"/>
</dbReference>
<evidence type="ECO:0000259" key="1">
    <source>
        <dbReference type="Pfam" id="PF00117"/>
    </source>
</evidence>
<dbReference type="EMBL" id="PNFV01000004">
    <property type="protein sequence ID" value="PMB82757.1"/>
    <property type="molecule type" value="Genomic_DNA"/>
</dbReference>
<dbReference type="InterPro" id="IPR044992">
    <property type="entry name" value="ChyE-like"/>
</dbReference>
<accession>A0A2J6NN41</accession>
<name>A0A2J6NN41_9LACO</name>
<reference evidence="2 3" key="1">
    <citation type="submission" date="2017-09" db="EMBL/GenBank/DDBJ databases">
        <title>Bacterial strain isolated from the female urinary microbiota.</title>
        <authorList>
            <person name="Thomas-White K."/>
            <person name="Kumar N."/>
            <person name="Forster S."/>
            <person name="Putonti C."/>
            <person name="Lawley T."/>
            <person name="Wolfe A.J."/>
        </authorList>
    </citation>
    <scope>NUCLEOTIDE SEQUENCE [LARGE SCALE GENOMIC DNA]</scope>
    <source>
        <strain evidence="2 3">UMB0683</strain>
    </source>
</reference>
<dbReference type="Proteomes" id="UP000239920">
    <property type="component" value="Unassembled WGS sequence"/>
</dbReference>
<protein>
    <submittedName>
        <fullName evidence="2">GMP synthase</fullName>
    </submittedName>
</protein>
<dbReference type="PANTHER" id="PTHR42695:SF5">
    <property type="entry name" value="GLUTAMINE AMIDOTRANSFERASE YLR126C-RELATED"/>
    <property type="match status" value="1"/>
</dbReference>